<comment type="caution">
    <text evidence="2">The sequence shown here is derived from an EMBL/GenBank/DDBJ whole genome shotgun (WGS) entry which is preliminary data.</text>
</comment>
<dbReference type="Proteomes" id="UP001595764">
    <property type="component" value="Unassembled WGS sequence"/>
</dbReference>
<protein>
    <submittedName>
        <fullName evidence="2">Uncharacterized protein</fullName>
    </submittedName>
</protein>
<proteinExistence type="predicted"/>
<keyword evidence="3" id="KW-1185">Reference proteome</keyword>
<accession>A0ABV7QNY7</accession>
<gene>
    <name evidence="2" type="ORF">ACFORO_26025</name>
</gene>
<reference evidence="3" key="1">
    <citation type="journal article" date="2019" name="Int. J. Syst. Evol. Microbiol.">
        <title>The Global Catalogue of Microorganisms (GCM) 10K type strain sequencing project: providing services to taxonomists for standard genome sequencing and annotation.</title>
        <authorList>
            <consortium name="The Broad Institute Genomics Platform"/>
            <consortium name="The Broad Institute Genome Sequencing Center for Infectious Disease"/>
            <person name="Wu L."/>
            <person name="Ma J."/>
        </authorList>
    </citation>
    <scope>NUCLEOTIDE SEQUENCE [LARGE SCALE GENOMIC DNA]</scope>
    <source>
        <strain evidence="3">CGMCC 4.7682</strain>
    </source>
</reference>
<dbReference type="EMBL" id="JBHRWI010000030">
    <property type="protein sequence ID" value="MFC3513654.1"/>
    <property type="molecule type" value="Genomic_DNA"/>
</dbReference>
<feature type="compositionally biased region" description="Basic residues" evidence="1">
    <location>
        <begin position="118"/>
        <end position="130"/>
    </location>
</feature>
<sequence length="130" mass="14319">MANTTTNLCADGCGERTKGAKSRFLQGHDQRLIAALSDVVTTGRLSAKQRRALGLQSYDEQDDIQERINQVAAAIATKFSEGLARKFDSAAHRKWEQAGKQIVPDPSPVQRKSEPAKRSRAVRTRRAATK</sequence>
<name>A0ABV7QNY7_9PSEU</name>
<organism evidence="2 3">
    <name type="scientific">Amycolatopsis halotolerans</name>
    <dbReference type="NCBI Taxonomy" id="330083"/>
    <lineage>
        <taxon>Bacteria</taxon>
        <taxon>Bacillati</taxon>
        <taxon>Actinomycetota</taxon>
        <taxon>Actinomycetes</taxon>
        <taxon>Pseudonocardiales</taxon>
        <taxon>Pseudonocardiaceae</taxon>
        <taxon>Amycolatopsis</taxon>
    </lineage>
</organism>
<evidence type="ECO:0000313" key="2">
    <source>
        <dbReference type="EMBL" id="MFC3513654.1"/>
    </source>
</evidence>
<evidence type="ECO:0000313" key="3">
    <source>
        <dbReference type="Proteomes" id="UP001595764"/>
    </source>
</evidence>
<feature type="region of interest" description="Disordered" evidence="1">
    <location>
        <begin position="95"/>
        <end position="130"/>
    </location>
</feature>
<evidence type="ECO:0000256" key="1">
    <source>
        <dbReference type="SAM" id="MobiDB-lite"/>
    </source>
</evidence>
<dbReference type="RefSeq" id="WP_377869069.1">
    <property type="nucleotide sequence ID" value="NZ_JBHMAY010000011.1"/>
</dbReference>